<sequence>MSSSKLASFAPYTPPPDHPEYQRERANLTNSYSQAASYQSGAVPTSDTSYSNIPTGVEGEASQTQWETTHGFRVDALAAFSYLLGPVSALLLLITETRNDYVRFHAYQSALVTSPMLLLRMLASLMGFSRFGTSLTVAIIVLQTYLAVRAYLDASRNILSTFLVPYVGPLAQTWVDAE</sequence>
<gene>
    <name evidence="7" type="ORF">DFP72DRAFT_985214</name>
</gene>
<keyword evidence="2 6" id="KW-0812">Transmembrane</keyword>
<keyword evidence="8" id="KW-1185">Reference proteome</keyword>
<evidence type="ECO:0000256" key="3">
    <source>
        <dbReference type="ARBA" id="ARBA00022989"/>
    </source>
</evidence>
<comment type="subcellular location">
    <subcellularLocation>
        <location evidence="1">Membrane</location>
        <topology evidence="1">Multi-pass membrane protein</topology>
    </subcellularLocation>
</comment>
<accession>A0A8H6II95</accession>
<keyword evidence="4 6" id="KW-0472">Membrane</keyword>
<dbReference type="EMBL" id="JACGCI010000001">
    <property type="protein sequence ID" value="KAF6766031.1"/>
    <property type="molecule type" value="Genomic_DNA"/>
</dbReference>
<evidence type="ECO:0000256" key="5">
    <source>
        <dbReference type="SAM" id="MobiDB-lite"/>
    </source>
</evidence>
<dbReference type="OrthoDB" id="5546837at2759"/>
<evidence type="ECO:0000256" key="6">
    <source>
        <dbReference type="SAM" id="Phobius"/>
    </source>
</evidence>
<proteinExistence type="predicted"/>
<dbReference type="PANTHER" id="PTHR36460:SF1">
    <property type="entry name" value="UPF0132 DOMAIN PROTEIN (AFU_ORTHOLOGUE AFUA_3G10255)"/>
    <property type="match status" value="1"/>
</dbReference>
<evidence type="ECO:0000256" key="4">
    <source>
        <dbReference type="ARBA" id="ARBA00023136"/>
    </source>
</evidence>
<evidence type="ECO:0000256" key="1">
    <source>
        <dbReference type="ARBA" id="ARBA00004141"/>
    </source>
</evidence>
<evidence type="ECO:0000313" key="7">
    <source>
        <dbReference type="EMBL" id="KAF6766031.1"/>
    </source>
</evidence>
<keyword evidence="3 6" id="KW-1133">Transmembrane helix</keyword>
<comment type="caution">
    <text evidence="7">The sequence shown here is derived from an EMBL/GenBank/DDBJ whole genome shotgun (WGS) entry which is preliminary data.</text>
</comment>
<name>A0A8H6II95_9AGAR</name>
<organism evidence="7 8">
    <name type="scientific">Ephemerocybe angulata</name>
    <dbReference type="NCBI Taxonomy" id="980116"/>
    <lineage>
        <taxon>Eukaryota</taxon>
        <taxon>Fungi</taxon>
        <taxon>Dikarya</taxon>
        <taxon>Basidiomycota</taxon>
        <taxon>Agaricomycotina</taxon>
        <taxon>Agaricomycetes</taxon>
        <taxon>Agaricomycetidae</taxon>
        <taxon>Agaricales</taxon>
        <taxon>Agaricineae</taxon>
        <taxon>Psathyrellaceae</taxon>
        <taxon>Ephemerocybe</taxon>
    </lineage>
</organism>
<reference evidence="7 8" key="1">
    <citation type="submission" date="2020-07" db="EMBL/GenBank/DDBJ databases">
        <title>Comparative genomics of pyrophilous fungi reveals a link between fire events and developmental genes.</title>
        <authorList>
            <consortium name="DOE Joint Genome Institute"/>
            <person name="Steindorff A.S."/>
            <person name="Carver A."/>
            <person name="Calhoun S."/>
            <person name="Stillman K."/>
            <person name="Liu H."/>
            <person name="Lipzen A."/>
            <person name="Pangilinan J."/>
            <person name="Labutti K."/>
            <person name="Bruns T.D."/>
            <person name="Grigoriev I.V."/>
        </authorList>
    </citation>
    <scope>NUCLEOTIDE SEQUENCE [LARGE SCALE GENOMIC DNA]</scope>
    <source>
        <strain evidence="7 8">CBS 144469</strain>
    </source>
</reference>
<feature type="region of interest" description="Disordered" evidence="5">
    <location>
        <begin position="1"/>
        <end position="24"/>
    </location>
</feature>
<dbReference type="Proteomes" id="UP000521943">
    <property type="component" value="Unassembled WGS sequence"/>
</dbReference>
<dbReference type="AlphaFoldDB" id="A0A8H6II95"/>
<dbReference type="GO" id="GO:0016020">
    <property type="term" value="C:membrane"/>
    <property type="evidence" value="ECO:0007669"/>
    <property type="project" value="UniProtKB-SubCell"/>
</dbReference>
<evidence type="ECO:0000313" key="8">
    <source>
        <dbReference type="Proteomes" id="UP000521943"/>
    </source>
</evidence>
<protein>
    <submittedName>
        <fullName evidence="7">Uncharacterized protein</fullName>
    </submittedName>
</protein>
<feature type="transmembrane region" description="Helical" evidence="6">
    <location>
        <begin position="131"/>
        <end position="152"/>
    </location>
</feature>
<dbReference type="PANTHER" id="PTHR36460">
    <property type="entry name" value="UPF0132 DOMAIN PROTEIN (AFU_ORTHOLOGUE AFUA_3G10255)"/>
    <property type="match status" value="1"/>
</dbReference>
<evidence type="ECO:0000256" key="2">
    <source>
        <dbReference type="ARBA" id="ARBA00022692"/>
    </source>
</evidence>